<dbReference type="InterPro" id="IPR035979">
    <property type="entry name" value="RBD_domain_sf"/>
</dbReference>
<dbReference type="Ensembl" id="ENSSLDT00000020129.1">
    <property type="protein sequence ID" value="ENSSLDP00000019474.1"/>
    <property type="gene ID" value="ENSSLDG00000015278.1"/>
</dbReference>
<evidence type="ECO:0000313" key="3">
    <source>
        <dbReference type="Proteomes" id="UP000261360"/>
    </source>
</evidence>
<dbReference type="InterPro" id="IPR055204">
    <property type="entry name" value="HNRNPL_RRM"/>
</dbReference>
<evidence type="ECO:0000313" key="2">
    <source>
        <dbReference type="Ensembl" id="ENSSLDP00000019474.1"/>
    </source>
</evidence>
<reference evidence="2" key="2">
    <citation type="submission" date="2025-09" db="UniProtKB">
        <authorList>
            <consortium name="Ensembl"/>
        </authorList>
    </citation>
    <scope>IDENTIFICATION</scope>
</reference>
<proteinExistence type="predicted"/>
<accession>A0A3B4XMV9</accession>
<evidence type="ECO:0000259" key="1">
    <source>
        <dbReference type="Pfam" id="PF22976"/>
    </source>
</evidence>
<dbReference type="Proteomes" id="UP000261360">
    <property type="component" value="Unplaced"/>
</dbReference>
<sequence length="193" mass="21464">MLIFTFTSCPTLEASQFCPTQLKHTNIISLTDQLLPSSFIASPTLHPPTLHPPSPISVSKQHAVIPSQVFELADSSSSYQDFSLTRNNRFSSTHSGRNIIQPPATVLHFYNAPPTLTQHQLHKLCTEHNVPAFSKFKVFDAKRDSKTLSGLLEFDSKTEAVEALTVLNHHQIRIPNSSNPFTLKLCFSTSSHL</sequence>
<name>A0A3B4XMV9_SERLL</name>
<dbReference type="GeneTree" id="ENSGT01030000234642"/>
<dbReference type="AlphaFoldDB" id="A0A3B4XMV9"/>
<dbReference type="Pfam" id="PF22976">
    <property type="entry name" value="RRM_10"/>
    <property type="match status" value="1"/>
</dbReference>
<dbReference type="SUPFAM" id="SSF54928">
    <property type="entry name" value="RNA-binding domain, RBD"/>
    <property type="match status" value="1"/>
</dbReference>
<dbReference type="GO" id="GO:0003676">
    <property type="term" value="F:nucleic acid binding"/>
    <property type="evidence" value="ECO:0007669"/>
    <property type="project" value="InterPro"/>
</dbReference>
<feature type="domain" description="Heterogeneous nuclear ribonucleoprotein L RRM" evidence="1">
    <location>
        <begin position="97"/>
        <end position="191"/>
    </location>
</feature>
<reference evidence="2" key="1">
    <citation type="submission" date="2025-08" db="UniProtKB">
        <authorList>
            <consortium name="Ensembl"/>
        </authorList>
    </citation>
    <scope>IDENTIFICATION</scope>
</reference>
<dbReference type="Gene3D" id="3.30.70.330">
    <property type="match status" value="1"/>
</dbReference>
<keyword evidence="3" id="KW-1185">Reference proteome</keyword>
<dbReference type="InterPro" id="IPR012677">
    <property type="entry name" value="Nucleotide-bd_a/b_plait_sf"/>
</dbReference>
<dbReference type="STRING" id="1841481.ENSSLDP00000019474"/>
<protein>
    <submittedName>
        <fullName evidence="2">Heterogeneous nuclear ribonucleoprotein L-like</fullName>
    </submittedName>
</protein>
<organism evidence="2 3">
    <name type="scientific">Seriola lalandi dorsalis</name>
    <dbReference type="NCBI Taxonomy" id="1841481"/>
    <lineage>
        <taxon>Eukaryota</taxon>
        <taxon>Metazoa</taxon>
        <taxon>Chordata</taxon>
        <taxon>Craniata</taxon>
        <taxon>Vertebrata</taxon>
        <taxon>Euteleostomi</taxon>
        <taxon>Actinopterygii</taxon>
        <taxon>Neopterygii</taxon>
        <taxon>Teleostei</taxon>
        <taxon>Neoteleostei</taxon>
        <taxon>Acanthomorphata</taxon>
        <taxon>Carangaria</taxon>
        <taxon>Carangiformes</taxon>
        <taxon>Carangidae</taxon>
        <taxon>Seriola</taxon>
    </lineage>
</organism>